<evidence type="ECO:0000313" key="2">
    <source>
        <dbReference type="Proteomes" id="UP001330016"/>
    </source>
</evidence>
<organism evidence="1 2">
    <name type="scientific">Schleiferilactobacillus harbinensis</name>
    <dbReference type="NCBI Taxonomy" id="304207"/>
    <lineage>
        <taxon>Bacteria</taxon>
        <taxon>Bacillati</taxon>
        <taxon>Bacillota</taxon>
        <taxon>Bacilli</taxon>
        <taxon>Lactobacillales</taxon>
        <taxon>Lactobacillaceae</taxon>
        <taxon>Schleiferilactobacillus</taxon>
    </lineage>
</organism>
<comment type="caution">
    <text evidence="1">The sequence shown here is derived from an EMBL/GenBank/DDBJ whole genome shotgun (WGS) entry which is preliminary data.</text>
</comment>
<feature type="non-terminal residue" evidence="1">
    <location>
        <position position="1"/>
    </location>
</feature>
<name>A0ABU7T3X1_9LACO</name>
<accession>A0ABU7T3X1</accession>
<gene>
    <name evidence="1" type="ORF">PS435_14420</name>
</gene>
<reference evidence="1 2" key="1">
    <citation type="submission" date="2023-02" db="EMBL/GenBank/DDBJ databases">
        <title>The predominant lactic acid bacteria and yeasts involved in the spontaneous fermentation of millet during the production of the traditional porridge Hausa koko in Ghana.</title>
        <authorList>
            <person name="Atter A."/>
            <person name="Diaz M."/>
        </authorList>
    </citation>
    <scope>NUCLEOTIDE SEQUENCE [LARGE SCALE GENOMIC DNA]</scope>
    <source>
        <strain evidence="1 2">FI11640</strain>
    </source>
</reference>
<evidence type="ECO:0000313" key="1">
    <source>
        <dbReference type="EMBL" id="MEE6717045.1"/>
    </source>
</evidence>
<protein>
    <submittedName>
        <fullName evidence="1">Uncharacterized protein</fullName>
    </submittedName>
</protein>
<dbReference type="RefSeq" id="WP_331244512.1">
    <property type="nucleotide sequence ID" value="NZ_JAQSGJ010000065.1"/>
</dbReference>
<proteinExistence type="predicted"/>
<dbReference type="Proteomes" id="UP001330016">
    <property type="component" value="Unassembled WGS sequence"/>
</dbReference>
<dbReference type="EMBL" id="JAQSGK010000065">
    <property type="protein sequence ID" value="MEE6717045.1"/>
    <property type="molecule type" value="Genomic_DNA"/>
</dbReference>
<keyword evidence="2" id="KW-1185">Reference proteome</keyword>
<sequence>AQARVNIEFQSLASLLITHRNALNNIAGWFRSVNGQNGVPMLFSMSYTLLFPNSYPNRM</sequence>